<dbReference type="Gene3D" id="4.10.240.10">
    <property type="entry name" value="Zn(2)-C6 fungal-type DNA-binding domain"/>
    <property type="match status" value="1"/>
</dbReference>
<reference evidence="4 5" key="1">
    <citation type="journal article" date="2020" name="ISME J.">
        <title>Uncovering the hidden diversity of litter-decomposition mechanisms in mushroom-forming fungi.</title>
        <authorList>
            <person name="Floudas D."/>
            <person name="Bentzer J."/>
            <person name="Ahren D."/>
            <person name="Johansson T."/>
            <person name="Persson P."/>
            <person name="Tunlid A."/>
        </authorList>
    </citation>
    <scope>NUCLEOTIDE SEQUENCE [LARGE SCALE GENOMIC DNA]</scope>
    <source>
        <strain evidence="4 5">CBS 406.79</strain>
    </source>
</reference>
<feature type="domain" description="Xylanolytic transcriptional activator regulatory" evidence="3">
    <location>
        <begin position="289"/>
        <end position="351"/>
    </location>
</feature>
<dbReference type="Proteomes" id="UP000518752">
    <property type="component" value="Unassembled WGS sequence"/>
</dbReference>
<evidence type="ECO:0000256" key="1">
    <source>
        <dbReference type="ARBA" id="ARBA00023242"/>
    </source>
</evidence>
<feature type="region of interest" description="Disordered" evidence="2">
    <location>
        <begin position="625"/>
        <end position="662"/>
    </location>
</feature>
<evidence type="ECO:0000256" key="2">
    <source>
        <dbReference type="SAM" id="MobiDB-lite"/>
    </source>
</evidence>
<dbReference type="CDD" id="cd12148">
    <property type="entry name" value="fungal_TF_MHR"/>
    <property type="match status" value="1"/>
</dbReference>
<name>A0A8H5LTJ7_9AGAR</name>
<evidence type="ECO:0000313" key="4">
    <source>
        <dbReference type="EMBL" id="KAF5368799.1"/>
    </source>
</evidence>
<dbReference type="PANTHER" id="PTHR46910:SF38">
    <property type="entry name" value="ZN(2)-C6 FUNGAL-TYPE DOMAIN-CONTAINING PROTEIN"/>
    <property type="match status" value="1"/>
</dbReference>
<dbReference type="Pfam" id="PF04082">
    <property type="entry name" value="Fungal_trans"/>
    <property type="match status" value="1"/>
</dbReference>
<keyword evidence="1" id="KW-0539">Nucleus</keyword>
<dbReference type="SMART" id="SM00906">
    <property type="entry name" value="Fungal_trans"/>
    <property type="match status" value="1"/>
</dbReference>
<dbReference type="InterPro" id="IPR036864">
    <property type="entry name" value="Zn2-C6_fun-type_DNA-bd_sf"/>
</dbReference>
<evidence type="ECO:0000259" key="3">
    <source>
        <dbReference type="SMART" id="SM00906"/>
    </source>
</evidence>
<proteinExistence type="predicted"/>
<feature type="region of interest" description="Disordered" evidence="2">
    <location>
        <begin position="763"/>
        <end position="833"/>
    </location>
</feature>
<dbReference type="EMBL" id="JAACJN010000131">
    <property type="protein sequence ID" value="KAF5368799.1"/>
    <property type="molecule type" value="Genomic_DNA"/>
</dbReference>
<dbReference type="GO" id="GO:0003677">
    <property type="term" value="F:DNA binding"/>
    <property type="evidence" value="ECO:0007669"/>
    <property type="project" value="InterPro"/>
</dbReference>
<feature type="compositionally biased region" description="Polar residues" evidence="2">
    <location>
        <begin position="814"/>
        <end position="824"/>
    </location>
</feature>
<dbReference type="GO" id="GO:0008270">
    <property type="term" value="F:zinc ion binding"/>
    <property type="evidence" value="ECO:0007669"/>
    <property type="project" value="InterPro"/>
</dbReference>
<accession>A0A8H5LTJ7</accession>
<dbReference type="OrthoDB" id="4456959at2759"/>
<dbReference type="InterPro" id="IPR050987">
    <property type="entry name" value="AtrR-like"/>
</dbReference>
<protein>
    <recommendedName>
        <fullName evidence="3">Xylanolytic transcriptional activator regulatory domain-containing protein</fullName>
    </recommendedName>
</protein>
<keyword evidence="5" id="KW-1185">Reference proteome</keyword>
<sequence length="876" mass="97356">MRPYNFECTYVEAAKKRGPPKAYVESLENRLEKMETLLRRLKPDIDLAKELGLNGSSTSALNPPQPTEPPRSFSDAYASSTEVAIQAIRKWRATPEFSPPQNAEDREHLELADNLKKMHVDSRNYRFFGKSSEAMFVKTAIDLKQEFTGRETNLKRVIIGERRPEFWKPFPWEDTFASAPTPEFNFPEPDLLVRLIDSYFTNINIYMPLLHRPTFERAVRDHLHFRDELFAAVVLLVCAIGSRYIDDPRVLLDGVDSWHSSGWKYFNQVQVLAQLSVEFLQGSSAPHSCWTMVGIGIRLAQDVGAHRRKPNQTLTVEDELWKRAFCTALGRPCAIQEEDYDVEMPTECDDEYWEHRDPSQAFRQPPGRPSIISSFNAYIKLNLLLSIALRTIYAINKSKILLGFGGDQWEYHIVAELDSALNQWVDSVPDHLRWDPKRENNLWFNQSVNLYTQYYLVQILVHRPFISSPKKPSPLSFPSLAICTNAARSASHVMDVQRRRGGMLMPFAHITAFTAGIVLLLNIWGGKRSGLSTDTNKEMADVYKWHSAGRIWYATFISGLEEILTPVPRDILYELASVGELPLPGGSPSASNKRERDADSPIPTWEGGSIPLESRTIAGSRRVSANTPLNSDMFKPSPSTSSPVPMGTLGLGENSPSPSNPYTPPDGMQLFSLPVYSDELGRLPLHGQVKFSTVAPHLNSNPVQPQVMEWYGQPSQPPQPRPTQSAGEGLIGGLGGMGTEFMQSTFYDYSPFTGSTLGVVGPSSSAGSLNAPAPAYRSRFTPPSAEGRHPGTHAPTTHGQGRSFDPSGVGGGYMSSTGQTSHDSSIGAPMSGGLPLSLDNDTFAMWSNTPSGFELDDWGTYLTNVSELTQTMNSRS</sequence>
<comment type="caution">
    <text evidence="4">The sequence shown here is derived from an EMBL/GenBank/DDBJ whole genome shotgun (WGS) entry which is preliminary data.</text>
</comment>
<dbReference type="InterPro" id="IPR007219">
    <property type="entry name" value="XnlR_reg_dom"/>
</dbReference>
<evidence type="ECO:0000313" key="5">
    <source>
        <dbReference type="Proteomes" id="UP000518752"/>
    </source>
</evidence>
<feature type="region of interest" description="Disordered" evidence="2">
    <location>
        <begin position="583"/>
        <end position="611"/>
    </location>
</feature>
<dbReference type="GO" id="GO:0000981">
    <property type="term" value="F:DNA-binding transcription factor activity, RNA polymerase II-specific"/>
    <property type="evidence" value="ECO:0007669"/>
    <property type="project" value="InterPro"/>
</dbReference>
<dbReference type="PANTHER" id="PTHR46910">
    <property type="entry name" value="TRANSCRIPTION FACTOR PDR1"/>
    <property type="match status" value="1"/>
</dbReference>
<dbReference type="GO" id="GO:0006351">
    <property type="term" value="P:DNA-templated transcription"/>
    <property type="evidence" value="ECO:0007669"/>
    <property type="project" value="InterPro"/>
</dbReference>
<gene>
    <name evidence="4" type="ORF">D9757_012289</name>
</gene>
<organism evidence="4 5">
    <name type="scientific">Collybiopsis confluens</name>
    <dbReference type="NCBI Taxonomy" id="2823264"/>
    <lineage>
        <taxon>Eukaryota</taxon>
        <taxon>Fungi</taxon>
        <taxon>Dikarya</taxon>
        <taxon>Basidiomycota</taxon>
        <taxon>Agaricomycotina</taxon>
        <taxon>Agaricomycetes</taxon>
        <taxon>Agaricomycetidae</taxon>
        <taxon>Agaricales</taxon>
        <taxon>Marasmiineae</taxon>
        <taxon>Omphalotaceae</taxon>
        <taxon>Collybiopsis</taxon>
    </lineage>
</organism>
<dbReference type="AlphaFoldDB" id="A0A8H5LTJ7"/>
<feature type="region of interest" description="Disordered" evidence="2">
    <location>
        <begin position="54"/>
        <end position="76"/>
    </location>
</feature>